<gene>
    <name evidence="1" type="ORF">I553_8557</name>
</gene>
<reference evidence="1" key="1">
    <citation type="submission" date="2014-01" db="EMBL/GenBank/DDBJ databases">
        <authorList>
            <person name="Brown-Elliot B."/>
            <person name="Wallace R."/>
            <person name="Lenaerts A."/>
            <person name="Ordway D."/>
            <person name="DeGroote M.A."/>
            <person name="Parker T."/>
            <person name="Sizemore C."/>
            <person name="Tallon L.J."/>
            <person name="Sadzewicz L.K."/>
            <person name="Sengamalay N."/>
            <person name="Fraser C.M."/>
            <person name="Hine E."/>
            <person name="Shefchek K.A."/>
            <person name="Das S.P."/>
            <person name="Tettelin H."/>
        </authorList>
    </citation>
    <scope>NUCLEOTIDE SEQUENCE [LARGE SCALE GENOMIC DNA]</scope>
    <source>
        <strain evidence="1">4042</strain>
    </source>
</reference>
<organism evidence="1">
    <name type="scientific">Mycobacterium xenopi 4042</name>
    <dbReference type="NCBI Taxonomy" id="1299334"/>
    <lineage>
        <taxon>Bacteria</taxon>
        <taxon>Bacillati</taxon>
        <taxon>Actinomycetota</taxon>
        <taxon>Actinomycetes</taxon>
        <taxon>Mycobacteriales</taxon>
        <taxon>Mycobacteriaceae</taxon>
        <taxon>Mycobacterium</taxon>
    </lineage>
</organism>
<proteinExistence type="predicted"/>
<sequence>MFVGGKLTAQGYTGGGAKAVVDNMSSTGDMGYFDESGRLYIVGREDDMIVSGGKTSIRGRWKTRWRSILTSPTMRWSGFPTTGSVIV</sequence>
<dbReference type="PATRIC" id="fig|1299334.3.peg.2656"/>
<dbReference type="AlphaFoldDB" id="X8CK74"/>
<evidence type="ECO:0000313" key="1">
    <source>
        <dbReference type="EMBL" id="EUA56509.1"/>
    </source>
</evidence>
<accession>X8CK74</accession>
<dbReference type="Gene3D" id="2.30.38.10">
    <property type="entry name" value="Luciferase, Domain 3"/>
    <property type="match status" value="1"/>
</dbReference>
<protein>
    <submittedName>
        <fullName evidence="1">AMP-binding enzyme family protein</fullName>
    </submittedName>
</protein>
<comment type="caution">
    <text evidence="1">The sequence shown here is derived from an EMBL/GenBank/DDBJ whole genome shotgun (WGS) entry which is preliminary data.</text>
</comment>
<name>X8CK74_MYCXE</name>
<dbReference type="SUPFAM" id="SSF56801">
    <property type="entry name" value="Acetyl-CoA synthetase-like"/>
    <property type="match status" value="1"/>
</dbReference>
<dbReference type="EMBL" id="JAOB01000029">
    <property type="protein sequence ID" value="EUA56509.1"/>
    <property type="molecule type" value="Genomic_DNA"/>
</dbReference>